<accession>A0A4Y4CZR4</accession>
<dbReference type="Gene3D" id="3.40.630.30">
    <property type="match status" value="1"/>
</dbReference>
<evidence type="ECO:0000313" key="2">
    <source>
        <dbReference type="EMBL" id="GEC96050.1"/>
    </source>
</evidence>
<dbReference type="EMBL" id="BJNV01000033">
    <property type="protein sequence ID" value="GEC96050.1"/>
    <property type="molecule type" value="Genomic_DNA"/>
</dbReference>
<reference evidence="2 3" key="1">
    <citation type="submission" date="2019-06" db="EMBL/GenBank/DDBJ databases">
        <title>Whole genome shotgun sequence of Zoogloea ramigera NBRC 15342.</title>
        <authorList>
            <person name="Hosoyama A."/>
            <person name="Uohara A."/>
            <person name="Ohji S."/>
            <person name="Ichikawa N."/>
        </authorList>
    </citation>
    <scope>NUCLEOTIDE SEQUENCE [LARGE SCALE GENOMIC DNA]</scope>
    <source>
        <strain evidence="2 3">NBRC 15342</strain>
    </source>
</reference>
<dbReference type="InterPro" id="IPR000182">
    <property type="entry name" value="GNAT_dom"/>
</dbReference>
<dbReference type="PANTHER" id="PTHR43617">
    <property type="entry name" value="L-AMINO ACID N-ACETYLTRANSFERASE"/>
    <property type="match status" value="1"/>
</dbReference>
<dbReference type="OrthoDB" id="9797178at2"/>
<protein>
    <submittedName>
        <fullName evidence="2">N-acetyltransferase</fullName>
    </submittedName>
</protein>
<dbReference type="PROSITE" id="PS51186">
    <property type="entry name" value="GNAT"/>
    <property type="match status" value="1"/>
</dbReference>
<dbReference type="GO" id="GO:0016747">
    <property type="term" value="F:acyltransferase activity, transferring groups other than amino-acyl groups"/>
    <property type="evidence" value="ECO:0007669"/>
    <property type="project" value="InterPro"/>
</dbReference>
<comment type="caution">
    <text evidence="2">The sequence shown here is derived from an EMBL/GenBank/DDBJ whole genome shotgun (WGS) entry which is preliminary data.</text>
</comment>
<dbReference type="AlphaFoldDB" id="A0A4Y4CZR4"/>
<organism evidence="2 3">
    <name type="scientific">Zoogloea ramigera</name>
    <dbReference type="NCBI Taxonomy" id="350"/>
    <lineage>
        <taxon>Bacteria</taxon>
        <taxon>Pseudomonadati</taxon>
        <taxon>Pseudomonadota</taxon>
        <taxon>Betaproteobacteria</taxon>
        <taxon>Rhodocyclales</taxon>
        <taxon>Zoogloeaceae</taxon>
        <taxon>Zoogloea</taxon>
    </lineage>
</organism>
<dbReference type="Proteomes" id="UP000318422">
    <property type="component" value="Unassembled WGS sequence"/>
</dbReference>
<evidence type="ECO:0000313" key="3">
    <source>
        <dbReference type="Proteomes" id="UP000318422"/>
    </source>
</evidence>
<dbReference type="InterPro" id="IPR050276">
    <property type="entry name" value="MshD_Acetyltransferase"/>
</dbReference>
<gene>
    <name evidence="2" type="ORF">ZRA01_21230</name>
</gene>
<name>A0A4Y4CZR4_ZOORA</name>
<evidence type="ECO:0000259" key="1">
    <source>
        <dbReference type="PROSITE" id="PS51186"/>
    </source>
</evidence>
<dbReference type="RefSeq" id="WP_141351990.1">
    <property type="nucleotide sequence ID" value="NZ_BJNV01000033.1"/>
</dbReference>
<dbReference type="PANTHER" id="PTHR43617:SF2">
    <property type="entry name" value="UPF0039 PROTEIN SLL0451"/>
    <property type="match status" value="1"/>
</dbReference>
<dbReference type="InterPro" id="IPR016181">
    <property type="entry name" value="Acyl_CoA_acyltransferase"/>
</dbReference>
<proteinExistence type="predicted"/>
<dbReference type="Pfam" id="PF00583">
    <property type="entry name" value="Acetyltransf_1"/>
    <property type="match status" value="1"/>
</dbReference>
<feature type="domain" description="N-acetyltransferase" evidence="1">
    <location>
        <begin position="1"/>
        <end position="147"/>
    </location>
</feature>
<dbReference type="CDD" id="cd04301">
    <property type="entry name" value="NAT_SF"/>
    <property type="match status" value="1"/>
</dbReference>
<keyword evidence="3" id="KW-1185">Reference proteome</keyword>
<dbReference type="SUPFAM" id="SSF55729">
    <property type="entry name" value="Acyl-CoA N-acyltransferases (Nat)"/>
    <property type="match status" value="1"/>
</dbReference>
<sequence length="172" mass="18000">MQLRPETPADQPGVRAVHLAAFEGPDEADLVNRLRGHTFPYVSLVAVDKGRIVGHILLTPVLLPGHPRARLMGLAPMAVLPDYQRSGVGSALVEAGLDAARQAGAGAVVVLGHPAYYPRFGFVPASRHAIACPYDAPDEAFMIVELMPGHLAGLAGTVEYHAAFAGIEGAAP</sequence>
<keyword evidence="2" id="KW-0808">Transferase</keyword>